<proteinExistence type="predicted"/>
<reference evidence="1" key="1">
    <citation type="submission" date="2022-08" db="UniProtKB">
        <authorList>
            <consortium name="EnsemblMetazoa"/>
        </authorList>
    </citation>
    <scope>IDENTIFICATION</scope>
    <source>
        <strain evidence="1">Israel</strain>
    </source>
</reference>
<accession>A0A1B0DJD9</accession>
<dbReference type="EnsemblMetazoa" id="PPAI008363-RA">
    <property type="protein sequence ID" value="PPAI008363-PA"/>
    <property type="gene ID" value="PPAI008363"/>
</dbReference>
<dbReference type="VEuPathDB" id="VectorBase:PPAI008363"/>
<dbReference type="Proteomes" id="UP000092462">
    <property type="component" value="Unassembled WGS sequence"/>
</dbReference>
<evidence type="ECO:0000313" key="1">
    <source>
        <dbReference type="EnsemblMetazoa" id="PPAI008363-PA"/>
    </source>
</evidence>
<evidence type="ECO:0000313" key="2">
    <source>
        <dbReference type="Proteomes" id="UP000092462"/>
    </source>
</evidence>
<organism evidence="1 2">
    <name type="scientific">Phlebotomus papatasi</name>
    <name type="common">Sandfly</name>
    <dbReference type="NCBI Taxonomy" id="29031"/>
    <lineage>
        <taxon>Eukaryota</taxon>
        <taxon>Metazoa</taxon>
        <taxon>Ecdysozoa</taxon>
        <taxon>Arthropoda</taxon>
        <taxon>Hexapoda</taxon>
        <taxon>Insecta</taxon>
        <taxon>Pterygota</taxon>
        <taxon>Neoptera</taxon>
        <taxon>Endopterygota</taxon>
        <taxon>Diptera</taxon>
        <taxon>Nematocera</taxon>
        <taxon>Psychodoidea</taxon>
        <taxon>Psychodidae</taxon>
        <taxon>Phlebotomus</taxon>
        <taxon>Phlebotomus</taxon>
    </lineage>
</organism>
<name>A0A1B0DJD9_PHLPP</name>
<dbReference type="EMBL" id="AJVK01064923">
    <property type="status" value="NOT_ANNOTATED_CDS"/>
    <property type="molecule type" value="Genomic_DNA"/>
</dbReference>
<keyword evidence="2" id="KW-1185">Reference proteome</keyword>
<dbReference type="AlphaFoldDB" id="A0A1B0DJD9"/>
<dbReference type="VEuPathDB" id="VectorBase:PPAPM1_004144"/>
<sequence>HDYHSHYYPPLTTGHSANYIQSKSIQSAAEVLRKVLNEKVPSSTDHPVQDNYKLTQHAIPSDPQSYVPQFKPLGPNQGYGKPVGVIQTHTITTAYGNPAALQSVQHNWLAKPSKDSYSTYEAMVNKNQQHHRRSVPHKKGSVTVVGSETDATDSRIHEQHLNHIKHMLGARDFDIQRSVSYELTDGQLRPKRRTILTKRT</sequence>
<protein>
    <submittedName>
        <fullName evidence="1">Uncharacterized protein</fullName>
    </submittedName>
</protein>